<dbReference type="EMBL" id="JBHTIK010000007">
    <property type="protein sequence ID" value="MFD0849116.1"/>
    <property type="molecule type" value="Genomic_DNA"/>
</dbReference>
<sequence>MQTQLTDEDIRFYRDNGYMIRRSFLDVEQVAELRSNVLAAIAAMPGKRKIAGVGADLVEGDAYYDRVFTQRINLWRLSDVVQRYMQSPALGEMLCKLEGVDRFRLWHDQAFIKEPFGNPTALHIDNPYWSFHSRQSISIWIALEDATLENGCLCFLPGSHKLARYDNMFLRDEFGAIFDIYPEMKDIQPVHAVMRAGDCSFHNGLTVHGAGVNMTTGRRMAMSCAYMPDGAVFNGQQNILPDSYFAKLRVGDPLDNDELNPLI</sequence>
<evidence type="ECO:0000313" key="2">
    <source>
        <dbReference type="EMBL" id="MFD0849116.1"/>
    </source>
</evidence>
<comment type="cofactor">
    <cofactor evidence="1">
        <name>Fe(2+)</name>
        <dbReference type="ChEBI" id="CHEBI:29033"/>
    </cofactor>
</comment>
<dbReference type="Pfam" id="PF05721">
    <property type="entry name" value="PhyH"/>
    <property type="match status" value="1"/>
</dbReference>
<comment type="caution">
    <text evidence="2">The sequence shown here is derived from an EMBL/GenBank/DDBJ whole genome shotgun (WGS) entry which is preliminary data.</text>
</comment>
<dbReference type="Proteomes" id="UP001597124">
    <property type="component" value="Unassembled WGS sequence"/>
</dbReference>
<gene>
    <name evidence="2" type="ORF">ACFQ00_12330</name>
</gene>
<dbReference type="Gene3D" id="2.60.120.620">
    <property type="entry name" value="q2cbj1_9rhob like domain"/>
    <property type="match status" value="1"/>
</dbReference>
<dbReference type="RefSeq" id="WP_381491164.1">
    <property type="nucleotide sequence ID" value="NZ_JBHTIK010000007.1"/>
</dbReference>
<evidence type="ECO:0000256" key="1">
    <source>
        <dbReference type="ARBA" id="ARBA00001954"/>
    </source>
</evidence>
<organism evidence="2 3">
    <name type="scientific">Sphingosinicella xenopeptidilytica</name>
    <dbReference type="NCBI Taxonomy" id="364098"/>
    <lineage>
        <taxon>Bacteria</taxon>
        <taxon>Pseudomonadati</taxon>
        <taxon>Pseudomonadota</taxon>
        <taxon>Alphaproteobacteria</taxon>
        <taxon>Sphingomonadales</taxon>
        <taxon>Sphingosinicellaceae</taxon>
        <taxon>Sphingosinicella</taxon>
    </lineage>
</organism>
<proteinExistence type="predicted"/>
<keyword evidence="2" id="KW-0223">Dioxygenase</keyword>
<protein>
    <submittedName>
        <fullName evidence="2">Phytanoyl-CoA dioxygenase family protein</fullName>
    </submittedName>
</protein>
<dbReference type="PANTHER" id="PTHR20883:SF48">
    <property type="entry name" value="ECTOINE DIOXYGENASE"/>
    <property type="match status" value="1"/>
</dbReference>
<dbReference type="InterPro" id="IPR008775">
    <property type="entry name" value="Phytyl_CoA_dOase-like"/>
</dbReference>
<keyword evidence="3" id="KW-1185">Reference proteome</keyword>
<accession>A0ABW3C3Y0</accession>
<dbReference type="SUPFAM" id="SSF51197">
    <property type="entry name" value="Clavaminate synthase-like"/>
    <property type="match status" value="1"/>
</dbReference>
<keyword evidence="2" id="KW-0560">Oxidoreductase</keyword>
<dbReference type="GO" id="GO:0051213">
    <property type="term" value="F:dioxygenase activity"/>
    <property type="evidence" value="ECO:0007669"/>
    <property type="project" value="UniProtKB-KW"/>
</dbReference>
<reference evidence="3" key="1">
    <citation type="journal article" date="2019" name="Int. J. Syst. Evol. Microbiol.">
        <title>The Global Catalogue of Microorganisms (GCM) 10K type strain sequencing project: providing services to taxonomists for standard genome sequencing and annotation.</title>
        <authorList>
            <consortium name="The Broad Institute Genomics Platform"/>
            <consortium name="The Broad Institute Genome Sequencing Center for Infectious Disease"/>
            <person name="Wu L."/>
            <person name="Ma J."/>
        </authorList>
    </citation>
    <scope>NUCLEOTIDE SEQUENCE [LARGE SCALE GENOMIC DNA]</scope>
    <source>
        <strain evidence="3">CCUG 52537</strain>
    </source>
</reference>
<dbReference type="PANTHER" id="PTHR20883">
    <property type="entry name" value="PHYTANOYL-COA DIOXYGENASE DOMAIN CONTAINING 1"/>
    <property type="match status" value="1"/>
</dbReference>
<name>A0ABW3C3Y0_SPHXN</name>
<evidence type="ECO:0000313" key="3">
    <source>
        <dbReference type="Proteomes" id="UP001597124"/>
    </source>
</evidence>